<proteinExistence type="predicted"/>
<accession>A0A0V1DS18</accession>
<protein>
    <submittedName>
        <fullName evidence="1">Uncharacterized protein</fullName>
    </submittedName>
</protein>
<sequence>MTCRNFLPLLSSSGHDLLMDVAQLRRGNLFLAAFLTVITCANWHGHDL</sequence>
<evidence type="ECO:0000313" key="3">
    <source>
        <dbReference type="EMBL" id="KRY69006.1"/>
    </source>
</evidence>
<evidence type="ECO:0000313" key="4">
    <source>
        <dbReference type="Proteomes" id="UP000054632"/>
    </source>
</evidence>
<name>A0A0V1DS18_TRIPS</name>
<comment type="caution">
    <text evidence="1">The sequence shown here is derived from an EMBL/GenBank/DDBJ whole genome shotgun (WGS) entry which is preliminary data.</text>
</comment>
<dbReference type="EMBL" id="JYDR01000099">
    <property type="protein sequence ID" value="KRY69006.1"/>
    <property type="molecule type" value="Genomic_DNA"/>
</dbReference>
<gene>
    <name evidence="1" type="ORF">T4A_13277</name>
    <name evidence="3" type="ORF">T4A_3915</name>
    <name evidence="2" type="ORF">T4A_6082</name>
</gene>
<evidence type="ECO:0000313" key="1">
    <source>
        <dbReference type="EMBL" id="KRY64070.1"/>
    </source>
</evidence>
<dbReference type="EMBL" id="JYDR01000673">
    <property type="protein sequence ID" value="KRY64070.1"/>
    <property type="molecule type" value="Genomic_DNA"/>
</dbReference>
<dbReference type="Proteomes" id="UP000054632">
    <property type="component" value="Unassembled WGS sequence"/>
</dbReference>
<dbReference type="EMBL" id="JYDR01000228">
    <property type="protein sequence ID" value="KRY65141.1"/>
    <property type="molecule type" value="Genomic_DNA"/>
</dbReference>
<reference evidence="1 4" key="1">
    <citation type="submission" date="2015-01" db="EMBL/GenBank/DDBJ databases">
        <title>Evolution of Trichinella species and genotypes.</title>
        <authorList>
            <person name="Korhonen P.K."/>
            <person name="Edoardo P."/>
            <person name="Giuseppe L.R."/>
            <person name="Gasser R.B."/>
        </authorList>
    </citation>
    <scope>NUCLEOTIDE SEQUENCE [LARGE SCALE GENOMIC DNA]</scope>
    <source>
        <strain evidence="1">ISS13</strain>
    </source>
</reference>
<organism evidence="1 4">
    <name type="scientific">Trichinella pseudospiralis</name>
    <name type="common">Parasitic roundworm</name>
    <dbReference type="NCBI Taxonomy" id="6337"/>
    <lineage>
        <taxon>Eukaryota</taxon>
        <taxon>Metazoa</taxon>
        <taxon>Ecdysozoa</taxon>
        <taxon>Nematoda</taxon>
        <taxon>Enoplea</taxon>
        <taxon>Dorylaimia</taxon>
        <taxon>Trichinellida</taxon>
        <taxon>Trichinellidae</taxon>
        <taxon>Trichinella</taxon>
    </lineage>
</organism>
<evidence type="ECO:0000313" key="2">
    <source>
        <dbReference type="EMBL" id="KRY65141.1"/>
    </source>
</evidence>
<dbReference type="AlphaFoldDB" id="A0A0V1DS18"/>